<name>W4M4K5_9BACT</name>
<dbReference type="AlphaFoldDB" id="W4M4K5"/>
<protein>
    <submittedName>
        <fullName evidence="1">Uncharacterized protein</fullName>
    </submittedName>
</protein>
<organism evidence="1 2">
    <name type="scientific">Candidatus Entotheonella gemina</name>
    <dbReference type="NCBI Taxonomy" id="1429439"/>
    <lineage>
        <taxon>Bacteria</taxon>
        <taxon>Pseudomonadati</taxon>
        <taxon>Nitrospinota/Tectimicrobiota group</taxon>
        <taxon>Candidatus Tectimicrobiota</taxon>
        <taxon>Candidatus Entotheonellia</taxon>
        <taxon>Candidatus Entotheonellales</taxon>
        <taxon>Candidatus Entotheonellaceae</taxon>
        <taxon>Candidatus Entotheonella</taxon>
    </lineage>
</organism>
<sequence>MGRDRQAFVRQYLVQLRMPIIAPRFDVWQNVASEYGLVAWTVSIVIMQRRTPLELSMSPLDQQLIALAQKLQPQIKNTLPQTIRG</sequence>
<comment type="caution">
    <text evidence="1">The sequence shown here is derived from an EMBL/GenBank/DDBJ whole genome shotgun (WGS) entry which is preliminary data.</text>
</comment>
<reference evidence="1 2" key="1">
    <citation type="journal article" date="2014" name="Nature">
        <title>An environmental bacterial taxon with a large and distinct metabolic repertoire.</title>
        <authorList>
            <person name="Wilson M.C."/>
            <person name="Mori T."/>
            <person name="Ruckert C."/>
            <person name="Uria A.R."/>
            <person name="Helf M.J."/>
            <person name="Takada K."/>
            <person name="Gernert C."/>
            <person name="Steffens U.A."/>
            <person name="Heycke N."/>
            <person name="Schmitt S."/>
            <person name="Rinke C."/>
            <person name="Helfrich E.J."/>
            <person name="Brachmann A.O."/>
            <person name="Gurgui C."/>
            <person name="Wakimoto T."/>
            <person name="Kracht M."/>
            <person name="Crusemann M."/>
            <person name="Hentschel U."/>
            <person name="Abe I."/>
            <person name="Matsunaga S."/>
            <person name="Kalinowski J."/>
            <person name="Takeyama H."/>
            <person name="Piel J."/>
        </authorList>
    </citation>
    <scope>NUCLEOTIDE SEQUENCE [LARGE SCALE GENOMIC DNA]</scope>
    <source>
        <strain evidence="2">TSY2</strain>
    </source>
</reference>
<dbReference type="Proteomes" id="UP000019140">
    <property type="component" value="Unassembled WGS sequence"/>
</dbReference>
<dbReference type="HOGENOM" id="CLU_2506550_0_0_7"/>
<proteinExistence type="predicted"/>
<accession>W4M4K5</accession>
<evidence type="ECO:0000313" key="1">
    <source>
        <dbReference type="EMBL" id="ETX04856.1"/>
    </source>
</evidence>
<keyword evidence="2" id="KW-1185">Reference proteome</keyword>
<gene>
    <name evidence="1" type="ORF">ETSY2_26385</name>
</gene>
<dbReference type="EMBL" id="AZHX01001101">
    <property type="protein sequence ID" value="ETX04856.1"/>
    <property type="molecule type" value="Genomic_DNA"/>
</dbReference>
<evidence type="ECO:0000313" key="2">
    <source>
        <dbReference type="Proteomes" id="UP000019140"/>
    </source>
</evidence>